<feature type="domain" description="PIN" evidence="1">
    <location>
        <begin position="3"/>
        <end position="117"/>
    </location>
</feature>
<name>A0AA37SRA4_9BACT</name>
<evidence type="ECO:0000313" key="3">
    <source>
        <dbReference type="Proteomes" id="UP001156666"/>
    </source>
</evidence>
<dbReference type="EMBL" id="BSOH01000021">
    <property type="protein sequence ID" value="GLR18662.1"/>
    <property type="molecule type" value="Genomic_DNA"/>
</dbReference>
<keyword evidence="3" id="KW-1185">Reference proteome</keyword>
<dbReference type="AlphaFoldDB" id="A0AA37SRA4"/>
<comment type="caution">
    <text evidence="2">The sequence shown here is derived from an EMBL/GenBank/DDBJ whole genome shotgun (WGS) entry which is preliminary data.</text>
</comment>
<dbReference type="RefSeq" id="WP_235294214.1">
    <property type="nucleotide sequence ID" value="NZ_BSOH01000021.1"/>
</dbReference>
<dbReference type="Gene3D" id="3.40.50.1010">
    <property type="entry name" value="5'-nuclease"/>
    <property type="match status" value="1"/>
</dbReference>
<dbReference type="SUPFAM" id="SSF88723">
    <property type="entry name" value="PIN domain-like"/>
    <property type="match status" value="1"/>
</dbReference>
<protein>
    <submittedName>
        <fullName evidence="2">Twitching motility protein PilT</fullName>
    </submittedName>
</protein>
<dbReference type="Proteomes" id="UP001156666">
    <property type="component" value="Unassembled WGS sequence"/>
</dbReference>
<dbReference type="InterPro" id="IPR029060">
    <property type="entry name" value="PIN-like_dom_sf"/>
</dbReference>
<gene>
    <name evidence="2" type="ORF">GCM10007940_32780</name>
</gene>
<sequence>MDLFLDTNILIDITANREPFSKWAIKIFKDSKKGRWRLMTSSISILTTYYIIEKQIGSTKAKRFLKILLNRLEVQDISKRELLTGLTTKFKDYEDSVQHECAKLCKSVDFIITRNKKDFKNSIIEVLSPEELYFDSTADY</sequence>
<reference evidence="2" key="1">
    <citation type="journal article" date="2014" name="Int. J. Syst. Evol. Microbiol.">
        <title>Complete genome sequence of Corynebacterium casei LMG S-19264T (=DSM 44701T), isolated from a smear-ripened cheese.</title>
        <authorList>
            <consortium name="US DOE Joint Genome Institute (JGI-PGF)"/>
            <person name="Walter F."/>
            <person name="Albersmeier A."/>
            <person name="Kalinowski J."/>
            <person name="Ruckert C."/>
        </authorList>
    </citation>
    <scope>NUCLEOTIDE SEQUENCE</scope>
    <source>
        <strain evidence="2">NBRC 108769</strain>
    </source>
</reference>
<proteinExistence type="predicted"/>
<evidence type="ECO:0000313" key="2">
    <source>
        <dbReference type="EMBL" id="GLR18662.1"/>
    </source>
</evidence>
<reference evidence="2" key="2">
    <citation type="submission" date="2023-01" db="EMBL/GenBank/DDBJ databases">
        <title>Draft genome sequence of Portibacter lacus strain NBRC 108769.</title>
        <authorList>
            <person name="Sun Q."/>
            <person name="Mori K."/>
        </authorList>
    </citation>
    <scope>NUCLEOTIDE SEQUENCE</scope>
    <source>
        <strain evidence="2">NBRC 108769</strain>
    </source>
</reference>
<accession>A0AA37SRA4</accession>
<evidence type="ECO:0000259" key="1">
    <source>
        <dbReference type="Pfam" id="PF13470"/>
    </source>
</evidence>
<dbReference type="InterPro" id="IPR002716">
    <property type="entry name" value="PIN_dom"/>
</dbReference>
<organism evidence="2 3">
    <name type="scientific">Portibacter lacus</name>
    <dbReference type="NCBI Taxonomy" id="1099794"/>
    <lineage>
        <taxon>Bacteria</taxon>
        <taxon>Pseudomonadati</taxon>
        <taxon>Bacteroidota</taxon>
        <taxon>Saprospiria</taxon>
        <taxon>Saprospirales</taxon>
        <taxon>Haliscomenobacteraceae</taxon>
        <taxon>Portibacter</taxon>
    </lineage>
</organism>
<dbReference type="Pfam" id="PF13470">
    <property type="entry name" value="PIN_3"/>
    <property type="match status" value="1"/>
</dbReference>